<keyword evidence="3" id="KW-1185">Reference proteome</keyword>
<reference evidence="2" key="1">
    <citation type="submission" date="2021-06" db="EMBL/GenBank/DDBJ databases">
        <authorList>
            <person name="Hodson N. C."/>
            <person name="Mongue J. A."/>
            <person name="Jaron S. K."/>
        </authorList>
    </citation>
    <scope>NUCLEOTIDE SEQUENCE</scope>
</reference>
<evidence type="ECO:0000313" key="3">
    <source>
        <dbReference type="Proteomes" id="UP000708208"/>
    </source>
</evidence>
<sequence length="117" mass="13023">TETSTLGPVQVSRKASKLLFKNKKKSSQGESLDAQKFKSSGIIDRHNGTDPITDNEENKYAQLSAPTTNGNVESVEDPTVPVWETEKQMVESLDDVEIFEVNQVVKQNPRKTEFGVK</sequence>
<comment type="caution">
    <text evidence="2">The sequence shown here is derived from an EMBL/GenBank/DDBJ whole genome shotgun (WGS) entry which is preliminary data.</text>
</comment>
<organism evidence="2 3">
    <name type="scientific">Allacma fusca</name>
    <dbReference type="NCBI Taxonomy" id="39272"/>
    <lineage>
        <taxon>Eukaryota</taxon>
        <taxon>Metazoa</taxon>
        <taxon>Ecdysozoa</taxon>
        <taxon>Arthropoda</taxon>
        <taxon>Hexapoda</taxon>
        <taxon>Collembola</taxon>
        <taxon>Symphypleona</taxon>
        <taxon>Sminthuridae</taxon>
        <taxon>Allacma</taxon>
    </lineage>
</organism>
<protein>
    <submittedName>
        <fullName evidence="2">Uncharacterized protein</fullName>
    </submittedName>
</protein>
<dbReference type="Proteomes" id="UP000708208">
    <property type="component" value="Unassembled WGS sequence"/>
</dbReference>
<dbReference type="EMBL" id="CAJVCH010550070">
    <property type="protein sequence ID" value="CAG7829088.1"/>
    <property type="molecule type" value="Genomic_DNA"/>
</dbReference>
<evidence type="ECO:0000313" key="2">
    <source>
        <dbReference type="EMBL" id="CAG7829088.1"/>
    </source>
</evidence>
<feature type="non-terminal residue" evidence="2">
    <location>
        <position position="1"/>
    </location>
</feature>
<gene>
    <name evidence="2" type="ORF">AFUS01_LOCUS38971</name>
</gene>
<evidence type="ECO:0000256" key="1">
    <source>
        <dbReference type="SAM" id="MobiDB-lite"/>
    </source>
</evidence>
<feature type="region of interest" description="Disordered" evidence="1">
    <location>
        <begin position="20"/>
        <end position="56"/>
    </location>
</feature>
<name>A0A8J2LCT2_9HEXA</name>
<dbReference type="AlphaFoldDB" id="A0A8J2LCT2"/>
<accession>A0A8J2LCT2</accession>
<proteinExistence type="predicted"/>